<feature type="compositionally biased region" description="Polar residues" evidence="1">
    <location>
        <begin position="119"/>
        <end position="129"/>
    </location>
</feature>
<organism evidence="2 3">
    <name type="scientific">Nezara viridula</name>
    <name type="common">Southern green stink bug</name>
    <name type="synonym">Cimex viridulus</name>
    <dbReference type="NCBI Taxonomy" id="85310"/>
    <lineage>
        <taxon>Eukaryota</taxon>
        <taxon>Metazoa</taxon>
        <taxon>Ecdysozoa</taxon>
        <taxon>Arthropoda</taxon>
        <taxon>Hexapoda</taxon>
        <taxon>Insecta</taxon>
        <taxon>Pterygota</taxon>
        <taxon>Neoptera</taxon>
        <taxon>Paraneoptera</taxon>
        <taxon>Hemiptera</taxon>
        <taxon>Heteroptera</taxon>
        <taxon>Panheteroptera</taxon>
        <taxon>Pentatomomorpha</taxon>
        <taxon>Pentatomoidea</taxon>
        <taxon>Pentatomidae</taxon>
        <taxon>Pentatominae</taxon>
        <taxon>Nezara</taxon>
    </lineage>
</organism>
<name>A0A9P0MMA0_NEZVI</name>
<evidence type="ECO:0000313" key="2">
    <source>
        <dbReference type="EMBL" id="CAH1396311.1"/>
    </source>
</evidence>
<feature type="region of interest" description="Disordered" evidence="1">
    <location>
        <begin position="1"/>
        <end position="52"/>
    </location>
</feature>
<dbReference type="OrthoDB" id="6627762at2759"/>
<dbReference type="AlphaFoldDB" id="A0A9P0MMA0"/>
<dbReference type="Proteomes" id="UP001152798">
    <property type="component" value="Chromosome 3"/>
</dbReference>
<gene>
    <name evidence="2" type="ORF">NEZAVI_LOCUS6406</name>
</gene>
<sequence>MTMGERCRRLTCRRHPWPPLGGEDLPTTRLPASGGSPSRLDEPNSQHDGSPMLKLLVRSKSTRGDPPASSIVITNKRFSAVEPDRPEPTRKPTAKLREGLRHRTHASRRNHQVCRSLRQTSSMSYTTQPHAAEPSVAMKRRSMSCEVLVNKREEADVLNQVKVEWFNRTNADTNATRDQAEIYAEQFSLAHFSV</sequence>
<proteinExistence type="predicted"/>
<accession>A0A9P0MMA0</accession>
<dbReference type="EMBL" id="OV725079">
    <property type="protein sequence ID" value="CAH1396311.1"/>
    <property type="molecule type" value="Genomic_DNA"/>
</dbReference>
<protein>
    <submittedName>
        <fullName evidence="2">Uncharacterized protein</fullName>
    </submittedName>
</protein>
<evidence type="ECO:0000313" key="3">
    <source>
        <dbReference type="Proteomes" id="UP001152798"/>
    </source>
</evidence>
<keyword evidence="3" id="KW-1185">Reference proteome</keyword>
<evidence type="ECO:0000256" key="1">
    <source>
        <dbReference type="SAM" id="MobiDB-lite"/>
    </source>
</evidence>
<reference evidence="2" key="1">
    <citation type="submission" date="2022-01" db="EMBL/GenBank/DDBJ databases">
        <authorList>
            <person name="King R."/>
        </authorList>
    </citation>
    <scope>NUCLEOTIDE SEQUENCE</scope>
</reference>
<feature type="region of interest" description="Disordered" evidence="1">
    <location>
        <begin position="119"/>
        <end position="138"/>
    </location>
</feature>